<dbReference type="InterPro" id="IPR046427">
    <property type="entry name" value="Legumain_prodom_sf"/>
</dbReference>
<reference evidence="2" key="1">
    <citation type="submission" date="2021-02" db="EMBL/GenBank/DDBJ databases">
        <authorList>
            <person name="Nowell W R."/>
        </authorList>
    </citation>
    <scope>NUCLEOTIDE SEQUENCE</scope>
</reference>
<proteinExistence type="predicted"/>
<dbReference type="EMBL" id="CAJNOU010007360">
    <property type="protein sequence ID" value="CAF1523450.1"/>
    <property type="molecule type" value="Genomic_DNA"/>
</dbReference>
<evidence type="ECO:0000313" key="2">
    <source>
        <dbReference type="EMBL" id="CAF1523450.1"/>
    </source>
</evidence>
<gene>
    <name evidence="2" type="ORF">SEV965_LOCUS37143</name>
</gene>
<protein>
    <recommendedName>
        <fullName evidence="1">Legumain prodomain domain-containing protein</fullName>
    </recommendedName>
</protein>
<dbReference type="InterPro" id="IPR048501">
    <property type="entry name" value="Legum_prodom"/>
</dbReference>
<feature type="non-terminal residue" evidence="2">
    <location>
        <position position="1"/>
    </location>
</feature>
<comment type="caution">
    <text evidence="2">The sequence shown here is derived from an EMBL/GenBank/DDBJ whole genome shotgun (WGS) entry which is preliminary data.</text>
</comment>
<name>A0A815UJH4_9BILA</name>
<dbReference type="Pfam" id="PF20985">
    <property type="entry name" value="Legum_prodom"/>
    <property type="match status" value="1"/>
</dbReference>
<dbReference type="CDD" id="cd21115">
    <property type="entry name" value="legumain_C"/>
    <property type="match status" value="1"/>
</dbReference>
<feature type="domain" description="Legumain prodomain" evidence="1">
    <location>
        <begin position="2"/>
        <end position="88"/>
    </location>
</feature>
<accession>A0A815UJH4</accession>
<evidence type="ECO:0000259" key="1">
    <source>
        <dbReference type="Pfam" id="PF20985"/>
    </source>
</evidence>
<dbReference type="Gene3D" id="1.10.132.130">
    <property type="match status" value="1"/>
</dbReference>
<evidence type="ECO:0000313" key="3">
    <source>
        <dbReference type="Proteomes" id="UP000663889"/>
    </source>
</evidence>
<dbReference type="Proteomes" id="UP000663889">
    <property type="component" value="Unassembled WGS sequence"/>
</dbReference>
<organism evidence="2 3">
    <name type="scientific">Rotaria sordida</name>
    <dbReference type="NCBI Taxonomy" id="392033"/>
    <lineage>
        <taxon>Eukaryota</taxon>
        <taxon>Metazoa</taxon>
        <taxon>Spiralia</taxon>
        <taxon>Gnathifera</taxon>
        <taxon>Rotifera</taxon>
        <taxon>Eurotatoria</taxon>
        <taxon>Bdelloidea</taxon>
        <taxon>Philodinida</taxon>
        <taxon>Philodinidae</taxon>
        <taxon>Rotaria</taxon>
    </lineage>
</organism>
<dbReference type="AlphaFoldDB" id="A0A815UJH4"/>
<sequence length="96" mass="11424">DRALITNYMQKIASISLSMNHGDYLEIVIEKHMKLTQHDCYKSVTQYIHEKCFDLQNEFVLNKLYIMANLCEIGLYDFTINQGIDRVCHERIQFVY</sequence>